<evidence type="ECO:0000259" key="4">
    <source>
        <dbReference type="PROSITE" id="PS50240"/>
    </source>
</evidence>
<evidence type="ECO:0000313" key="5">
    <source>
        <dbReference type="EMBL" id="KAB7496383.1"/>
    </source>
</evidence>
<dbReference type="InterPro" id="IPR033116">
    <property type="entry name" value="TRYPSIN_SER"/>
</dbReference>
<evidence type="ECO:0000256" key="1">
    <source>
        <dbReference type="ARBA" id="ARBA00004613"/>
    </source>
</evidence>
<dbReference type="GO" id="GO:0004252">
    <property type="term" value="F:serine-type endopeptidase activity"/>
    <property type="evidence" value="ECO:0007669"/>
    <property type="project" value="InterPro"/>
</dbReference>
<dbReference type="GO" id="GO:0005576">
    <property type="term" value="C:extracellular region"/>
    <property type="evidence" value="ECO:0007669"/>
    <property type="project" value="UniProtKB-SubCell"/>
</dbReference>
<dbReference type="Proteomes" id="UP000326759">
    <property type="component" value="Unassembled WGS sequence"/>
</dbReference>
<keyword evidence="6" id="KW-1185">Reference proteome</keyword>
<gene>
    <name evidence="5" type="primary">KLKB1_1</name>
    <name evidence="5" type="ORF">Anas_05108</name>
</gene>
<dbReference type="SMART" id="SM00020">
    <property type="entry name" value="Tryp_SPc"/>
    <property type="match status" value="1"/>
</dbReference>
<dbReference type="CDD" id="cd00190">
    <property type="entry name" value="Tryp_SPc"/>
    <property type="match status" value="1"/>
</dbReference>
<proteinExistence type="predicted"/>
<comment type="subcellular location">
    <subcellularLocation>
        <location evidence="1">Secreted</location>
    </subcellularLocation>
</comment>
<evidence type="ECO:0000256" key="2">
    <source>
        <dbReference type="ARBA" id="ARBA00022525"/>
    </source>
</evidence>
<dbReference type="EMBL" id="SEYY01021409">
    <property type="protein sequence ID" value="KAB7496383.1"/>
    <property type="molecule type" value="Genomic_DNA"/>
</dbReference>
<dbReference type="PANTHER" id="PTHR24252">
    <property type="entry name" value="ACROSIN-RELATED"/>
    <property type="match status" value="1"/>
</dbReference>
<name>A0A5N5SQK7_9CRUS</name>
<keyword evidence="3" id="KW-1015">Disulfide bond</keyword>
<dbReference type="Gene3D" id="2.40.10.10">
    <property type="entry name" value="Trypsin-like serine proteases"/>
    <property type="match status" value="2"/>
</dbReference>
<dbReference type="SUPFAM" id="SSF50494">
    <property type="entry name" value="Trypsin-like serine proteases"/>
    <property type="match status" value="1"/>
</dbReference>
<dbReference type="FunFam" id="2.40.10.10:FF:000047">
    <property type="entry name" value="Trypsin eta"/>
    <property type="match status" value="1"/>
</dbReference>
<feature type="domain" description="Peptidase S1" evidence="4">
    <location>
        <begin position="36"/>
        <end position="261"/>
    </location>
</feature>
<dbReference type="AlphaFoldDB" id="A0A5N5SQK7"/>
<protein>
    <submittedName>
        <fullName evidence="5">Plasma kallikrein</fullName>
    </submittedName>
</protein>
<dbReference type="InterPro" id="IPR001254">
    <property type="entry name" value="Trypsin_dom"/>
</dbReference>
<dbReference type="PANTHER" id="PTHR24252:SF7">
    <property type="entry name" value="HYALIN"/>
    <property type="match status" value="1"/>
</dbReference>
<evidence type="ECO:0000313" key="6">
    <source>
        <dbReference type="Proteomes" id="UP000326759"/>
    </source>
</evidence>
<dbReference type="OrthoDB" id="6348928at2759"/>
<evidence type="ECO:0000256" key="3">
    <source>
        <dbReference type="ARBA" id="ARBA00023157"/>
    </source>
</evidence>
<organism evidence="5 6">
    <name type="scientific">Armadillidium nasatum</name>
    <dbReference type="NCBI Taxonomy" id="96803"/>
    <lineage>
        <taxon>Eukaryota</taxon>
        <taxon>Metazoa</taxon>
        <taxon>Ecdysozoa</taxon>
        <taxon>Arthropoda</taxon>
        <taxon>Crustacea</taxon>
        <taxon>Multicrustacea</taxon>
        <taxon>Malacostraca</taxon>
        <taxon>Eumalacostraca</taxon>
        <taxon>Peracarida</taxon>
        <taxon>Isopoda</taxon>
        <taxon>Oniscidea</taxon>
        <taxon>Crinocheta</taxon>
        <taxon>Armadillidiidae</taxon>
        <taxon>Armadillidium</taxon>
    </lineage>
</organism>
<accession>A0A5N5SQK7</accession>
<dbReference type="InterPro" id="IPR009003">
    <property type="entry name" value="Peptidase_S1_PA"/>
</dbReference>
<dbReference type="InterPro" id="IPR001314">
    <property type="entry name" value="Peptidase_S1A"/>
</dbReference>
<dbReference type="Pfam" id="PF00089">
    <property type="entry name" value="Trypsin"/>
    <property type="match status" value="1"/>
</dbReference>
<sequence>MMKLVKYSSLLRSSIQNTCDKSFPKKESEKECPARIVGGSDAYHGEFPYQLSLQFENRVFCGAFIIDELHAVTTAHCTGIVDMTKLRLVAGDFVLSKNDTTEQVRKVVAEIPHEKYDYSTFENDIALLKVDLPFHFNKYVGPVILPTQGQVTEGCCVVTGWGYITERGPKSDILQKVTVPLVSDEKCRTYYGKKKIVDSMICAGYSEGGKDACKGDSGGPLVCNGYVAGIVAWGRGCARQNFPGVYTEMAFFVDWIKKHVHQFTL</sequence>
<keyword evidence="2" id="KW-0964">Secreted</keyword>
<dbReference type="PROSITE" id="PS50240">
    <property type="entry name" value="TRYPSIN_DOM"/>
    <property type="match status" value="1"/>
</dbReference>
<reference evidence="5 6" key="1">
    <citation type="journal article" date="2019" name="PLoS Biol.">
        <title>Sex chromosomes control vertical transmission of feminizing Wolbachia symbionts in an isopod.</title>
        <authorList>
            <person name="Becking T."/>
            <person name="Chebbi M.A."/>
            <person name="Giraud I."/>
            <person name="Moumen B."/>
            <person name="Laverre T."/>
            <person name="Caubet Y."/>
            <person name="Peccoud J."/>
            <person name="Gilbert C."/>
            <person name="Cordaux R."/>
        </authorList>
    </citation>
    <scope>NUCLEOTIDE SEQUENCE [LARGE SCALE GENOMIC DNA]</scope>
    <source>
        <strain evidence="5">ANa2</strain>
        <tissue evidence="5">Whole body excluding digestive tract and cuticle</tissue>
    </source>
</reference>
<comment type="caution">
    <text evidence="5">The sequence shown here is derived from an EMBL/GenBank/DDBJ whole genome shotgun (WGS) entry which is preliminary data.</text>
</comment>
<dbReference type="InterPro" id="IPR043504">
    <property type="entry name" value="Peptidase_S1_PA_chymotrypsin"/>
</dbReference>
<dbReference type="GO" id="GO:0016485">
    <property type="term" value="P:protein processing"/>
    <property type="evidence" value="ECO:0007669"/>
    <property type="project" value="UniProtKB-ARBA"/>
</dbReference>
<dbReference type="PROSITE" id="PS00135">
    <property type="entry name" value="TRYPSIN_SER"/>
    <property type="match status" value="1"/>
</dbReference>
<dbReference type="PRINTS" id="PR00722">
    <property type="entry name" value="CHYMOTRYPSIN"/>
</dbReference>